<dbReference type="GO" id="GO:0003677">
    <property type="term" value="F:DNA binding"/>
    <property type="evidence" value="ECO:0007669"/>
    <property type="project" value="InterPro"/>
</dbReference>
<dbReference type="OrthoDB" id="5240387at2"/>
<dbReference type="InterPro" id="IPR027417">
    <property type="entry name" value="P-loop_NTPase"/>
</dbReference>
<dbReference type="PANTHER" id="PTHR11070">
    <property type="entry name" value="UVRD / RECB / PCRA DNA HELICASE FAMILY MEMBER"/>
    <property type="match status" value="1"/>
</dbReference>
<dbReference type="PATRIC" id="fig|702459.3.peg.443"/>
<keyword evidence="4" id="KW-0269">Exonuclease</keyword>
<dbReference type="Gene3D" id="3.40.50.300">
    <property type="entry name" value="P-loop containing nucleotide triphosphate hydrolases"/>
    <property type="match status" value="3"/>
</dbReference>
<keyword evidence="3 8" id="KW-0547">Nucleotide-binding</keyword>
<keyword evidence="3 8" id="KW-0347">Helicase</keyword>
<feature type="domain" description="PD-(D/E)XK endonuclease-like" evidence="7">
    <location>
        <begin position="1027"/>
        <end position="1412"/>
    </location>
</feature>
<evidence type="ECO:0000256" key="3">
    <source>
        <dbReference type="ARBA" id="ARBA00022806"/>
    </source>
</evidence>
<organism evidence="8 9">
    <name type="scientific">Bifidobacterium bifidum (strain PRL2010)</name>
    <dbReference type="NCBI Taxonomy" id="702459"/>
    <lineage>
        <taxon>Bacteria</taxon>
        <taxon>Bacillati</taxon>
        <taxon>Actinomycetota</taxon>
        <taxon>Actinomycetes</taxon>
        <taxon>Bifidobacteriales</taxon>
        <taxon>Bifidobacteriaceae</taxon>
        <taxon>Bifidobacterium</taxon>
    </lineage>
</organism>
<evidence type="ECO:0000256" key="2">
    <source>
        <dbReference type="ARBA" id="ARBA00022763"/>
    </source>
</evidence>
<dbReference type="Gene3D" id="3.90.320.10">
    <property type="match status" value="1"/>
</dbReference>
<evidence type="ECO:0000313" key="8">
    <source>
        <dbReference type="EMBL" id="ADP35537.1"/>
    </source>
</evidence>
<dbReference type="eggNOG" id="COG2887">
    <property type="taxonomic scope" value="Bacteria"/>
</dbReference>
<dbReference type="InterPro" id="IPR011604">
    <property type="entry name" value="PDDEXK-like_dom_sf"/>
</dbReference>
<dbReference type="PANTHER" id="PTHR11070:SF59">
    <property type="entry name" value="DNA 3'-5' HELICASE"/>
    <property type="match status" value="1"/>
</dbReference>
<evidence type="ECO:0000256" key="5">
    <source>
        <dbReference type="ARBA" id="ARBA00023204"/>
    </source>
</evidence>
<gene>
    <name evidence="8" type="ordered locus">BBPR_0428</name>
</gene>
<dbReference type="HOGENOM" id="CLU_003219_0_0_11"/>
<evidence type="ECO:0000259" key="7">
    <source>
        <dbReference type="Pfam" id="PF12705"/>
    </source>
</evidence>
<dbReference type="GO" id="GO:0005524">
    <property type="term" value="F:ATP binding"/>
    <property type="evidence" value="ECO:0007669"/>
    <property type="project" value="InterPro"/>
</dbReference>
<dbReference type="GO" id="GO:0000725">
    <property type="term" value="P:recombinational repair"/>
    <property type="evidence" value="ECO:0007669"/>
    <property type="project" value="TreeGrafter"/>
</dbReference>
<protein>
    <submittedName>
        <fullName evidence="8">DNA helicase</fullName>
    </submittedName>
</protein>
<keyword evidence="5" id="KW-0234">DNA repair</keyword>
<accession>A0A0H3E8I8</accession>
<evidence type="ECO:0000313" key="9">
    <source>
        <dbReference type="Proteomes" id="UP000002312"/>
    </source>
</evidence>
<dbReference type="GO" id="GO:0033202">
    <property type="term" value="C:DNA helicase complex"/>
    <property type="evidence" value="ECO:0007669"/>
    <property type="project" value="TreeGrafter"/>
</dbReference>
<feature type="region of interest" description="Disordered" evidence="6">
    <location>
        <begin position="996"/>
        <end position="1025"/>
    </location>
</feature>
<keyword evidence="1" id="KW-0540">Nuclease</keyword>
<evidence type="ECO:0000256" key="6">
    <source>
        <dbReference type="SAM" id="MobiDB-lite"/>
    </source>
</evidence>
<dbReference type="SUPFAM" id="SSF52540">
    <property type="entry name" value="P-loop containing nucleoside triphosphate hydrolases"/>
    <property type="match status" value="1"/>
</dbReference>
<keyword evidence="2" id="KW-0227">DNA damage</keyword>
<dbReference type="InterPro" id="IPR038726">
    <property type="entry name" value="PDDEXK_AddAB-type"/>
</dbReference>
<dbReference type="GO" id="GO:0043138">
    <property type="term" value="F:3'-5' DNA helicase activity"/>
    <property type="evidence" value="ECO:0007669"/>
    <property type="project" value="TreeGrafter"/>
</dbReference>
<dbReference type="GO" id="GO:0004527">
    <property type="term" value="F:exonuclease activity"/>
    <property type="evidence" value="ECO:0007669"/>
    <property type="project" value="UniProtKB-KW"/>
</dbReference>
<dbReference type="Gene3D" id="1.10.486.10">
    <property type="entry name" value="PCRA, domain 4"/>
    <property type="match status" value="1"/>
</dbReference>
<reference evidence="8 9" key="1">
    <citation type="journal article" date="2010" name="Proc. Natl. Acad. Sci. U.S.A.">
        <title>Genome analysis of Bifidobacterium bifidum PRL2010 reveals metabolic pathways for host-derived glycan foraging.</title>
        <authorList>
            <person name="Turroni F."/>
            <person name="Bottacini F."/>
            <person name="Foroni E."/>
            <person name="Mulder I."/>
            <person name="Kim J.H."/>
            <person name="Zomer A."/>
            <person name="Sanchez B."/>
            <person name="Bidossi A."/>
            <person name="Ferrarini A."/>
            <person name="Giubellini V."/>
            <person name="Delledonne M."/>
            <person name="Henrissat B."/>
            <person name="Coutinho P."/>
            <person name="Oggioni M."/>
            <person name="Fitzgerald G.F."/>
            <person name="Mills D."/>
            <person name="Margolles A."/>
            <person name="Kelly D."/>
            <person name="van Sinderen D."/>
            <person name="Ventura M."/>
        </authorList>
    </citation>
    <scope>NUCLEOTIDE SEQUENCE [LARGE SCALE GENOMIC DNA]</scope>
    <source>
        <strain evidence="8 9">PRL2010</strain>
    </source>
</reference>
<dbReference type="RefSeq" id="WP_013389589.1">
    <property type="nucleotide sequence ID" value="NC_014638.1"/>
</dbReference>
<keyword evidence="4" id="KW-0378">Hydrolase</keyword>
<proteinExistence type="predicted"/>
<evidence type="ECO:0000256" key="1">
    <source>
        <dbReference type="ARBA" id="ARBA00022722"/>
    </source>
</evidence>
<dbReference type="EMBL" id="CP001840">
    <property type="protein sequence ID" value="ADP35537.1"/>
    <property type="molecule type" value="Genomic_DNA"/>
</dbReference>
<evidence type="ECO:0000256" key="4">
    <source>
        <dbReference type="ARBA" id="ARBA00022839"/>
    </source>
</evidence>
<dbReference type="eggNOG" id="COG0210">
    <property type="taxonomic scope" value="Bacteria"/>
</dbReference>
<sequence length="1427" mass="153837">MKAVEALLEGESGKALLVVGAPCVGKSTLARDALMAGLRRFGESGAIMTVSGRQIADVIGDQVIRELGATSQARPVTTLSAIAFRLITVMRSRSGEPLPRLLNGAEQDALLRSVCSVHVAHVRAGDPCGTCSLLREYFARDDWDGVLADAVAGNDGEGGDADSGVGVNAAFVMQLRDMLARMDELGVSEDREGTALSALRHWSPRVERLHVQWRLAFALRREYETAVSRMYSGEYRLDSSRLLVEGAKAVGMVGDDDLPRLLVVDDCQDLTFAGFTFLKALRGAGTRLLLVGNPDEAVQTFRGSYPEYLFDQIRRQLGADMVRLSAGGAGNGRVEERAVDHVDGYTYRDLVASRISLSIRSTQDETVPLPQRPGKLPQLPASLPIVALPQADPLPGDGSLKTALYRSADEETEDVVWRIKQAHILEGRNWNDMAVIAHDNATVRTIGERLRHDGVPVRYSSVTRPLKDEPFVQGLFALLELAMLRNQTVPALGMNLQQTALYVRSRVATVMGCPLVSVGGGRDHEGYPARLEPVDAAMNALASLGKIVTCEDICKGDASDDVPGGAADDAGKTGDAGIAGDTARMHALGRLMHGWEQWREWVVSGRDRKTITDDTIIDVKAPQGDELQFGVDAMYLLLEFADDAHAMHGGVAGLGGTGDVVDDAGSAVGAGTKGASGITADDVLAAVQEVCGRGDPHSRVFAHLWNLVGTVAQGLRQLPAKEPQYALSVAWNACDVASRWQREALNNTDAGRAANDRLDTAMRLFDYASGSAASRDLPEFFAQVRAMRIEADSLAKVAPIDEAVTLTTPAGSAGRHWPLVWIPAIQQGIWPNLAARNTMFGGEDLADVMLYGGLSDDSGEHGDNKLESVLYAEQKSLLVALTRASEQVTASAVYNDDLTPSDFLYGYMPERFNRERHASAEGREYSQVGEAGRLQGLDADPRGLVAAARVALAVYPRGSKESQDAVDALRLLASNGVEAADITRWPFLDEVEDASSGSRTVGSRAAAPEPDKAAEGTGQSSVPRIATLSPSAVDSIWGCPVCWMMENRFTGPRAGSVATSFGSLIHAVAETASNEGLDAADWRDDLPIPERVSTVRDRMIAIYEELRDDPTANTNPADQYNATRKDNTAHDVLGHIASYFVMSNTDEYPVNNVKNFRIGILESAQCERSFIAVFGLDDILAAYNAMDGVDPIGRDELAAIMGSLVGGWPEAMNDRLTVRLSGRIDRMETRIMPDGKRHVRLIDYKTGKVPSTKAIFNDLQLVCYQLGLAFPENGPRGAEALQVMPDIAQSGLFHVAQKDAPATSGTSNAQEGMYQPALFADGSLNTSSFMPRNRYKTLDKLSDAPDLIEEPPTGVSAAAWRQFLGMRGTQAVWSLSMIARVFYAAAASRSTHIQARPKPDHLQYCRMKAACPACAGEINTVFETRQS</sequence>
<name>A0A0H3E8I8_BIFBP</name>
<dbReference type="Pfam" id="PF12705">
    <property type="entry name" value="PDDEXK_1"/>
    <property type="match status" value="1"/>
</dbReference>
<dbReference type="KEGG" id="bbp:BBPR_0428"/>
<dbReference type="Proteomes" id="UP000002312">
    <property type="component" value="Chromosome"/>
</dbReference>
<dbReference type="GO" id="GO:0005829">
    <property type="term" value="C:cytosol"/>
    <property type="evidence" value="ECO:0007669"/>
    <property type="project" value="TreeGrafter"/>
</dbReference>
<keyword evidence="3 8" id="KW-0067">ATP-binding</keyword>
<dbReference type="InterPro" id="IPR000212">
    <property type="entry name" value="DNA_helicase_UvrD/REP"/>
</dbReference>